<evidence type="ECO:0000259" key="3">
    <source>
        <dbReference type="Pfam" id="PF21984"/>
    </source>
</evidence>
<dbReference type="RefSeq" id="WP_407882277.1">
    <property type="nucleotide sequence ID" value="NZ_BQXO01000001.1"/>
</dbReference>
<dbReference type="Proteomes" id="UP001628078">
    <property type="component" value="Unassembled WGS sequence"/>
</dbReference>
<proteinExistence type="inferred from homology"/>
<dbReference type="Gene3D" id="1.10.10.630">
    <property type="entry name" value="DnaD domain-like"/>
    <property type="match status" value="1"/>
</dbReference>
<dbReference type="Gene3D" id="1.10.10.10">
    <property type="entry name" value="Winged helix-like DNA-binding domain superfamily/Winged helix DNA-binding domain"/>
    <property type="match status" value="1"/>
</dbReference>
<dbReference type="Pfam" id="PF07261">
    <property type="entry name" value="DnaB_2"/>
    <property type="match status" value="1"/>
</dbReference>
<dbReference type="InterPro" id="IPR034829">
    <property type="entry name" value="DnaD-like_sf"/>
</dbReference>
<evidence type="ECO:0000313" key="5">
    <source>
        <dbReference type="Proteomes" id="UP001628078"/>
    </source>
</evidence>
<dbReference type="InterPro" id="IPR006343">
    <property type="entry name" value="DnaB/C_C"/>
</dbReference>
<accession>A0ABQ5JKT4</accession>
<dbReference type="PANTHER" id="PTHR37293:SF6">
    <property type="entry name" value="DNA REPLICATION PROTEIN DNAD"/>
    <property type="match status" value="1"/>
</dbReference>
<dbReference type="NCBIfam" id="TIGR01446">
    <property type="entry name" value="DnaD_dom"/>
    <property type="match status" value="1"/>
</dbReference>
<gene>
    <name evidence="4" type="primary">dnaD</name>
    <name evidence="4" type="ORF">JCM31185_03010</name>
</gene>
<dbReference type="InterPro" id="IPR036388">
    <property type="entry name" value="WH-like_DNA-bd_sf"/>
</dbReference>
<dbReference type="SUPFAM" id="SSF158499">
    <property type="entry name" value="DnaD domain-like"/>
    <property type="match status" value="1"/>
</dbReference>
<feature type="domain" description="DnaD N-terminal" evidence="3">
    <location>
        <begin position="16"/>
        <end position="108"/>
    </location>
</feature>
<feature type="domain" description="DnaB/C C-terminal" evidence="2">
    <location>
        <begin position="135"/>
        <end position="207"/>
    </location>
</feature>
<evidence type="ECO:0000256" key="1">
    <source>
        <dbReference type="ARBA" id="ARBA00093462"/>
    </source>
</evidence>
<dbReference type="EMBL" id="BQXO01000001">
    <property type="protein sequence ID" value="GKT05012.1"/>
    <property type="molecule type" value="Genomic_DNA"/>
</dbReference>
<dbReference type="InterPro" id="IPR053843">
    <property type="entry name" value="DnaD_N"/>
</dbReference>
<organism evidence="4 5">
    <name type="scientific">Furfurilactobacillus curtus</name>
    <dbReference type="NCBI Taxonomy" id="1746200"/>
    <lineage>
        <taxon>Bacteria</taxon>
        <taxon>Bacillati</taxon>
        <taxon>Bacillota</taxon>
        <taxon>Bacilli</taxon>
        <taxon>Lactobacillales</taxon>
        <taxon>Lactobacillaceae</taxon>
        <taxon>Furfurilactobacillus</taxon>
    </lineage>
</organism>
<protein>
    <submittedName>
        <fullName evidence="4">DNA replication protein DnaD</fullName>
    </submittedName>
</protein>
<reference evidence="4 5" key="1">
    <citation type="submission" date="2022-03" db="EMBL/GenBank/DDBJ databases">
        <title>Draft genome sequence of Furfurilactobacillus curtus JCM 31185.</title>
        <authorList>
            <person name="Suzuki S."/>
            <person name="Endo A."/>
            <person name="Kajikawa A."/>
        </authorList>
    </citation>
    <scope>NUCLEOTIDE SEQUENCE [LARGE SCALE GENOMIC DNA]</scope>
    <source>
        <strain evidence="4 5">JCM 31185</strain>
    </source>
</reference>
<evidence type="ECO:0000259" key="2">
    <source>
        <dbReference type="Pfam" id="PF07261"/>
    </source>
</evidence>
<dbReference type="PANTHER" id="PTHR37293">
    <property type="entry name" value="PHAGE REPLICATION PROTEIN-RELATED"/>
    <property type="match status" value="1"/>
</dbReference>
<comment type="similarity">
    <text evidence="1">Belongs to the DnaB/DnaD family.</text>
</comment>
<name>A0ABQ5JKT4_9LACO</name>
<dbReference type="InterPro" id="IPR053162">
    <property type="entry name" value="DnaD"/>
</dbReference>
<keyword evidence="5" id="KW-1185">Reference proteome</keyword>
<dbReference type="Pfam" id="PF21984">
    <property type="entry name" value="DnaD_N"/>
    <property type="match status" value="1"/>
</dbReference>
<comment type="caution">
    <text evidence="4">The sequence shown here is derived from an EMBL/GenBank/DDBJ whole genome shotgun (WGS) entry which is preliminary data.</text>
</comment>
<sequence length="245" mass="27688">MEAFAQALIQAGETTINNLLLSRYRELEMTNDELVVYLQYKRSLDRGIDFPDAQAVADVMGTTSAEIFNQLDQLLKKQLLVINSTTDADGKLHDQYDFTPLYERLAALPETMSGVEAHRATIAAPTTTSARADVFNRIEVEFGRPLSPTELQTISRWFDEDQFKPELILLALREAVLNQAYNLRYIDRILLTWQQKHLTTAGQVERELGQHRKQQVVNATEVNPKVNGPAIPIMKISNPTDSTTN</sequence>
<evidence type="ECO:0000313" key="4">
    <source>
        <dbReference type="EMBL" id="GKT05012.1"/>
    </source>
</evidence>